<feature type="domain" description="TonB C-terminal" evidence="12">
    <location>
        <begin position="172"/>
        <end position="263"/>
    </location>
</feature>
<feature type="region of interest" description="Disordered" evidence="10">
    <location>
        <begin position="54"/>
        <end position="150"/>
    </location>
</feature>
<evidence type="ECO:0000313" key="14">
    <source>
        <dbReference type="Proteomes" id="UP000578000"/>
    </source>
</evidence>
<proteinExistence type="inferred from homology"/>
<feature type="compositionally biased region" description="Pro residues" evidence="10">
    <location>
        <begin position="124"/>
        <end position="134"/>
    </location>
</feature>
<dbReference type="PROSITE" id="PS52015">
    <property type="entry name" value="TONB_CTD"/>
    <property type="match status" value="1"/>
</dbReference>
<keyword evidence="8" id="KW-1133">Transmembrane helix</keyword>
<evidence type="ECO:0000256" key="1">
    <source>
        <dbReference type="ARBA" id="ARBA00004383"/>
    </source>
</evidence>
<dbReference type="PANTHER" id="PTHR33446:SF13">
    <property type="entry name" value="TONB PROTEIN"/>
    <property type="match status" value="1"/>
</dbReference>
<feature type="chain" id="PRO_5033029195" evidence="11">
    <location>
        <begin position="24"/>
        <end position="263"/>
    </location>
</feature>
<evidence type="ECO:0000256" key="11">
    <source>
        <dbReference type="SAM" id="SignalP"/>
    </source>
</evidence>
<evidence type="ECO:0000256" key="8">
    <source>
        <dbReference type="ARBA" id="ARBA00022989"/>
    </source>
</evidence>
<feature type="compositionally biased region" description="Basic and acidic residues" evidence="10">
    <location>
        <begin position="91"/>
        <end position="110"/>
    </location>
</feature>
<dbReference type="Proteomes" id="UP000578000">
    <property type="component" value="Unassembled WGS sequence"/>
</dbReference>
<evidence type="ECO:0000256" key="5">
    <source>
        <dbReference type="ARBA" id="ARBA00022519"/>
    </source>
</evidence>
<feature type="signal peptide" evidence="11">
    <location>
        <begin position="1"/>
        <end position="23"/>
    </location>
</feature>
<keyword evidence="5" id="KW-0997">Cell inner membrane</keyword>
<accession>A0A841QJT2</accession>
<dbReference type="Pfam" id="PF03544">
    <property type="entry name" value="TonB_C"/>
    <property type="match status" value="1"/>
</dbReference>
<feature type="compositionally biased region" description="Polar residues" evidence="10">
    <location>
        <begin position="73"/>
        <end position="83"/>
    </location>
</feature>
<evidence type="ECO:0000256" key="2">
    <source>
        <dbReference type="ARBA" id="ARBA00006555"/>
    </source>
</evidence>
<dbReference type="NCBIfam" id="TIGR01352">
    <property type="entry name" value="tonB_Cterm"/>
    <property type="match status" value="1"/>
</dbReference>
<keyword evidence="3" id="KW-0813">Transport</keyword>
<dbReference type="AlphaFoldDB" id="A0A841QJT2"/>
<dbReference type="EMBL" id="JACHIE010000023">
    <property type="protein sequence ID" value="MBB6458565.1"/>
    <property type="molecule type" value="Genomic_DNA"/>
</dbReference>
<dbReference type="GO" id="GO:0015031">
    <property type="term" value="P:protein transport"/>
    <property type="evidence" value="ECO:0007669"/>
    <property type="project" value="UniProtKB-KW"/>
</dbReference>
<evidence type="ECO:0000256" key="9">
    <source>
        <dbReference type="ARBA" id="ARBA00023136"/>
    </source>
</evidence>
<comment type="similarity">
    <text evidence="2">Belongs to the TonB family.</text>
</comment>
<gene>
    <name evidence="13" type="ORF">HNR55_003174</name>
</gene>
<comment type="subcellular location">
    <subcellularLocation>
        <location evidence="1">Cell inner membrane</location>
        <topology evidence="1">Single-pass membrane protein</topology>
        <orientation evidence="1">Periplasmic side</orientation>
    </subcellularLocation>
</comment>
<keyword evidence="6" id="KW-0812">Transmembrane</keyword>
<keyword evidence="11" id="KW-0732">Signal</keyword>
<dbReference type="SUPFAM" id="SSF74653">
    <property type="entry name" value="TolA/TonB C-terminal domain"/>
    <property type="match status" value="1"/>
</dbReference>
<feature type="compositionally biased region" description="Basic and acidic residues" evidence="10">
    <location>
        <begin position="54"/>
        <end position="69"/>
    </location>
</feature>
<name>A0A841QJT2_9PROT</name>
<comment type="caution">
    <text evidence="13">The sequence shown here is derived from an EMBL/GenBank/DDBJ whole genome shotgun (WGS) entry which is preliminary data.</text>
</comment>
<protein>
    <submittedName>
        <fullName evidence="13">Protein TonB</fullName>
    </submittedName>
</protein>
<sequence length="263" mass="28476">MILSGLIHTAVFVAVLTTAHLLAGQAPPRPEKENAPSTLALDINGLLAPDQMQEKQLQEKMGKADRKTPAEAASQSQKTVQNTPPEPARPQAEHASPESPADKAPPDKDGMPPPTRQATTSPPQHRPLPTPTQTPVPRHTDSSFGAVNRVGVEQRQAAHTLSRDEEKERLRNYIRDLGKKIRTRLVYPASARDAHLVGATKVAFTILASGQLCPGTLHVVTSSGMPELDEWALETVRASTPFVPPPRQLSIAINVSFEHAKED</sequence>
<dbReference type="InterPro" id="IPR037682">
    <property type="entry name" value="TonB_C"/>
</dbReference>
<evidence type="ECO:0000256" key="3">
    <source>
        <dbReference type="ARBA" id="ARBA00022448"/>
    </source>
</evidence>
<evidence type="ECO:0000259" key="12">
    <source>
        <dbReference type="PROSITE" id="PS52015"/>
    </source>
</evidence>
<organism evidence="13 14">
    <name type="scientific">Acetobacter lovaniensis</name>
    <dbReference type="NCBI Taxonomy" id="104100"/>
    <lineage>
        <taxon>Bacteria</taxon>
        <taxon>Pseudomonadati</taxon>
        <taxon>Pseudomonadota</taxon>
        <taxon>Alphaproteobacteria</taxon>
        <taxon>Acetobacterales</taxon>
        <taxon>Acetobacteraceae</taxon>
        <taxon>Acetobacter</taxon>
    </lineage>
</organism>
<keyword evidence="9" id="KW-0472">Membrane</keyword>
<evidence type="ECO:0000256" key="4">
    <source>
        <dbReference type="ARBA" id="ARBA00022475"/>
    </source>
</evidence>
<reference evidence="13 14" key="1">
    <citation type="submission" date="2020-08" db="EMBL/GenBank/DDBJ databases">
        <title>Genomic Encyclopedia of Type Strains, Phase IV (KMG-IV): sequencing the most valuable type-strain genomes for metagenomic binning, comparative biology and taxonomic classification.</title>
        <authorList>
            <person name="Goeker M."/>
        </authorList>
    </citation>
    <scope>NUCLEOTIDE SEQUENCE [LARGE SCALE GENOMIC DNA]</scope>
    <source>
        <strain evidence="13 14">DSM 4491</strain>
    </source>
</reference>
<dbReference type="InterPro" id="IPR006260">
    <property type="entry name" value="TonB/TolA_C"/>
</dbReference>
<evidence type="ECO:0000256" key="7">
    <source>
        <dbReference type="ARBA" id="ARBA00022927"/>
    </source>
</evidence>
<dbReference type="GO" id="GO:0005886">
    <property type="term" value="C:plasma membrane"/>
    <property type="evidence" value="ECO:0007669"/>
    <property type="project" value="UniProtKB-SubCell"/>
</dbReference>
<dbReference type="GO" id="GO:0055085">
    <property type="term" value="P:transmembrane transport"/>
    <property type="evidence" value="ECO:0007669"/>
    <property type="project" value="InterPro"/>
</dbReference>
<dbReference type="PANTHER" id="PTHR33446">
    <property type="entry name" value="PROTEIN TONB-RELATED"/>
    <property type="match status" value="1"/>
</dbReference>
<keyword evidence="7" id="KW-0653">Protein transport</keyword>
<dbReference type="InterPro" id="IPR051045">
    <property type="entry name" value="TonB-dependent_transducer"/>
</dbReference>
<keyword evidence="14" id="KW-1185">Reference proteome</keyword>
<evidence type="ECO:0000313" key="13">
    <source>
        <dbReference type="EMBL" id="MBB6458565.1"/>
    </source>
</evidence>
<evidence type="ECO:0000256" key="6">
    <source>
        <dbReference type="ARBA" id="ARBA00022692"/>
    </source>
</evidence>
<dbReference type="Gene3D" id="3.30.1150.10">
    <property type="match status" value="1"/>
</dbReference>
<evidence type="ECO:0000256" key="10">
    <source>
        <dbReference type="SAM" id="MobiDB-lite"/>
    </source>
</evidence>
<keyword evidence="4" id="KW-1003">Cell membrane</keyword>
<dbReference type="RefSeq" id="WP_166116844.1">
    <property type="nucleotide sequence ID" value="NZ_BAABDB010000027.1"/>
</dbReference>